<evidence type="ECO:0000256" key="1">
    <source>
        <dbReference type="SAM" id="MobiDB-lite"/>
    </source>
</evidence>
<dbReference type="Proteomes" id="UP000070544">
    <property type="component" value="Unassembled WGS sequence"/>
</dbReference>
<organism evidence="2 3">
    <name type="scientific">Gonapodya prolifera (strain JEL478)</name>
    <name type="common">Monoblepharis prolifera</name>
    <dbReference type="NCBI Taxonomy" id="1344416"/>
    <lineage>
        <taxon>Eukaryota</taxon>
        <taxon>Fungi</taxon>
        <taxon>Fungi incertae sedis</taxon>
        <taxon>Chytridiomycota</taxon>
        <taxon>Chytridiomycota incertae sedis</taxon>
        <taxon>Monoblepharidomycetes</taxon>
        <taxon>Monoblepharidales</taxon>
        <taxon>Gonapodyaceae</taxon>
        <taxon>Gonapodya</taxon>
    </lineage>
</organism>
<accession>A0A138ZWF2</accession>
<feature type="region of interest" description="Disordered" evidence="1">
    <location>
        <begin position="272"/>
        <end position="307"/>
    </location>
</feature>
<feature type="compositionally biased region" description="Acidic residues" evidence="1">
    <location>
        <begin position="276"/>
        <end position="307"/>
    </location>
</feature>
<evidence type="ECO:0000313" key="2">
    <source>
        <dbReference type="EMBL" id="KXS08826.1"/>
    </source>
</evidence>
<reference evidence="2 3" key="1">
    <citation type="journal article" date="2015" name="Genome Biol. Evol.">
        <title>Phylogenomic analyses indicate that early fungi evolved digesting cell walls of algal ancestors of land plants.</title>
        <authorList>
            <person name="Chang Y."/>
            <person name="Wang S."/>
            <person name="Sekimoto S."/>
            <person name="Aerts A.L."/>
            <person name="Choi C."/>
            <person name="Clum A."/>
            <person name="LaButti K.M."/>
            <person name="Lindquist E.A."/>
            <person name="Yee Ngan C."/>
            <person name="Ohm R.A."/>
            <person name="Salamov A.A."/>
            <person name="Grigoriev I.V."/>
            <person name="Spatafora J.W."/>
            <person name="Berbee M.L."/>
        </authorList>
    </citation>
    <scope>NUCLEOTIDE SEQUENCE [LARGE SCALE GENOMIC DNA]</scope>
    <source>
        <strain evidence="2 3">JEL478</strain>
    </source>
</reference>
<gene>
    <name evidence="2" type="ORF">M427DRAFT_50282</name>
</gene>
<feature type="region of interest" description="Disordered" evidence="1">
    <location>
        <begin position="1"/>
        <end position="20"/>
    </location>
</feature>
<dbReference type="EMBL" id="KQ965958">
    <property type="protein sequence ID" value="KXS08826.1"/>
    <property type="molecule type" value="Genomic_DNA"/>
</dbReference>
<name>A0A138ZWF2_GONPJ</name>
<keyword evidence="3" id="KW-1185">Reference proteome</keyword>
<evidence type="ECO:0000313" key="3">
    <source>
        <dbReference type="Proteomes" id="UP000070544"/>
    </source>
</evidence>
<sequence length="307" mass="34096">MASSSKKPFGKKSVPSGPQVNSIKRFRDVVFDPENFVIEKSPNQNPNGTVLFLRNKDKSPMIYSLPALTSVYGVSELNGNHNVTLAFHALEGDSKLGTAQRETMEKFEEMRTMIGGMLFNNKTNLSLPLGKRSTVESVTKMVKTVIAEPRDDPEGKYATVPESIKLTIDLISPKRGGDGKNFLGFKRIGKDGPGLSDFTMEFTDDVSKENHVVTRDSIKDLLHTKVIIAPIIELRFIFIGTQQTTFSFRLIGGIRCMKNYVPRQLVPTVDLKNMDLDGDDEDEDDEDGDVALDDAVEVDNGEELMDD</sequence>
<proteinExistence type="predicted"/>
<protein>
    <submittedName>
        <fullName evidence="2">Uncharacterized protein</fullName>
    </submittedName>
</protein>
<dbReference type="AlphaFoldDB" id="A0A138ZWF2"/>